<comment type="caution">
    <text evidence="3">The sequence shown here is derived from an EMBL/GenBank/DDBJ whole genome shotgun (WGS) entry which is preliminary data.</text>
</comment>
<dbReference type="AlphaFoldDB" id="A0A7W9C9F4"/>
<dbReference type="RefSeq" id="WP_221233733.1">
    <property type="nucleotide sequence ID" value="NZ_CAJFZW010000031.1"/>
</dbReference>
<sequence>MDADERWIARHEALTRLGVKAQTLYAYVSRGRIAARPDPADPRRSLYAAADVARLCGDGAEGETEVRAPVVGAAARGEADIQSSVGLIAEGRLFYRGLDAVQLAETATVEAAARLLWDVRDGDPFVGLKPRIDPIVGGSTQRRVLAVLGRRAIEDRSLRSHDPAGLKQEAASLLNEVVDSVSGPGPRLYLHQRLARGFKAFERDSPLIRRALVLGADCGLDEAVLATRAAAFGGAPLAGAVLAGITTLSGTPLGELGEVVAYVGEARRDPSGAARRWLALKGGVPGFEETAAFGRVDPRARALLEAAGLPADLQALLAEGEAAAGRPAGFHLALALIARRLDLGPTGAGDLLLLGRLVGLLAHAVDQATDGSPIRARLRYVGPEPGAH</sequence>
<dbReference type="Gene3D" id="1.10.580.10">
    <property type="entry name" value="Citrate Synthase, domain 1"/>
    <property type="match status" value="1"/>
</dbReference>
<dbReference type="UniPathway" id="UPA00223">
    <property type="reaction ID" value="UER00717"/>
</dbReference>
<dbReference type="EC" id="2.3.3.16" evidence="2"/>
<dbReference type="GO" id="GO:0036440">
    <property type="term" value="F:citrate synthase activity"/>
    <property type="evidence" value="ECO:0007669"/>
    <property type="project" value="UniProtKB-EC"/>
</dbReference>
<evidence type="ECO:0000256" key="1">
    <source>
        <dbReference type="ARBA" id="ARBA00004751"/>
    </source>
</evidence>
<keyword evidence="3" id="KW-0012">Acyltransferase</keyword>
<accession>A0A7W9C9F4</accession>
<gene>
    <name evidence="3" type="ORF">GGQ93_002875</name>
</gene>
<evidence type="ECO:0000256" key="2">
    <source>
        <dbReference type="ARBA" id="ARBA00012972"/>
    </source>
</evidence>
<dbReference type="InterPro" id="IPR016143">
    <property type="entry name" value="Citrate_synth-like_sm_a-sub"/>
</dbReference>
<dbReference type="EMBL" id="JACHOQ010000010">
    <property type="protein sequence ID" value="MBB5741137.1"/>
    <property type="molecule type" value="Genomic_DNA"/>
</dbReference>
<proteinExistence type="predicted"/>
<dbReference type="GO" id="GO:0006099">
    <property type="term" value="P:tricarboxylic acid cycle"/>
    <property type="evidence" value="ECO:0007669"/>
    <property type="project" value="UniProtKB-UniPathway"/>
</dbReference>
<keyword evidence="4" id="KW-1185">Reference proteome</keyword>
<name>A0A7W9C9F4_9CAUL</name>
<dbReference type="Proteomes" id="UP000527324">
    <property type="component" value="Unassembled WGS sequence"/>
</dbReference>
<protein>
    <recommendedName>
        <fullName evidence="2">citrate synthase (unknown stereospecificity)</fullName>
        <ecNumber evidence="2">2.3.3.16</ecNumber>
    </recommendedName>
</protein>
<evidence type="ECO:0000313" key="3">
    <source>
        <dbReference type="EMBL" id="MBB5741137.1"/>
    </source>
</evidence>
<dbReference type="Pfam" id="PF00285">
    <property type="entry name" value="Citrate_synt"/>
    <property type="match status" value="1"/>
</dbReference>
<dbReference type="SUPFAM" id="SSF48256">
    <property type="entry name" value="Citrate synthase"/>
    <property type="match status" value="1"/>
</dbReference>
<evidence type="ECO:0000313" key="4">
    <source>
        <dbReference type="Proteomes" id="UP000527324"/>
    </source>
</evidence>
<comment type="pathway">
    <text evidence="1">Carbohydrate metabolism; tricarboxylic acid cycle; isocitrate from oxaloacetate: step 1/2.</text>
</comment>
<dbReference type="InterPro" id="IPR036969">
    <property type="entry name" value="Citrate_synthase_sf"/>
</dbReference>
<reference evidence="3 4" key="1">
    <citation type="submission" date="2020-08" db="EMBL/GenBank/DDBJ databases">
        <title>Genomic Encyclopedia of Type Strains, Phase IV (KMG-IV): sequencing the most valuable type-strain genomes for metagenomic binning, comparative biology and taxonomic classification.</title>
        <authorList>
            <person name="Goeker M."/>
        </authorList>
    </citation>
    <scope>NUCLEOTIDE SEQUENCE [LARGE SCALE GENOMIC DNA]</scope>
    <source>
        <strain evidence="3 4">DSM 4731</strain>
    </source>
</reference>
<dbReference type="InterPro" id="IPR016142">
    <property type="entry name" value="Citrate_synth-like_lrg_a-sub"/>
</dbReference>
<dbReference type="InterPro" id="IPR002020">
    <property type="entry name" value="Citrate_synthase"/>
</dbReference>
<dbReference type="Gene3D" id="1.10.230.10">
    <property type="entry name" value="Cytochrome P450-Terp, domain 2"/>
    <property type="match status" value="1"/>
</dbReference>
<organism evidence="3 4">
    <name type="scientific">Brevundimonas aurantiaca</name>
    <dbReference type="NCBI Taxonomy" id="74316"/>
    <lineage>
        <taxon>Bacteria</taxon>
        <taxon>Pseudomonadati</taxon>
        <taxon>Pseudomonadota</taxon>
        <taxon>Alphaproteobacteria</taxon>
        <taxon>Caulobacterales</taxon>
        <taxon>Caulobacteraceae</taxon>
        <taxon>Brevundimonas</taxon>
    </lineage>
</organism>
<keyword evidence="3" id="KW-0808">Transferase</keyword>